<protein>
    <submittedName>
        <fullName evidence="2">Uncharacterized protein</fullName>
    </submittedName>
</protein>
<comment type="caution">
    <text evidence="2">The sequence shown here is derived from an EMBL/GenBank/DDBJ whole genome shotgun (WGS) entry which is preliminary data.</text>
</comment>
<feature type="region of interest" description="Disordered" evidence="1">
    <location>
        <begin position="1"/>
        <end position="68"/>
    </location>
</feature>
<feature type="compositionally biased region" description="Polar residues" evidence="1">
    <location>
        <begin position="35"/>
        <end position="52"/>
    </location>
</feature>
<sequence>MTNALFRPNENVNSNAGTEDWSEENFQQDNDKTLSMDNQSVSVKSDGGSVTNKDTDNPSTSTSTKASSNNVGFASRFQQLRPWGPIWGMSSPLAYEVGLDEEVLALLAYANFEVNMFRRECIKPDLNPKYHPLCKADVKSFWKDNTDIHVQIMIDNVTAVTYINNMGGIRLSWDLCKHEEYQKKLEKLSLHHGGSQLDLSMAPPLLQIQIWIDI</sequence>
<accession>A0A9Q1H1W6</accession>
<dbReference type="OrthoDB" id="6098717at2759"/>
<keyword evidence="3" id="KW-1185">Reference proteome</keyword>
<evidence type="ECO:0000313" key="3">
    <source>
        <dbReference type="Proteomes" id="UP001152320"/>
    </source>
</evidence>
<evidence type="ECO:0000256" key="1">
    <source>
        <dbReference type="SAM" id="MobiDB-lite"/>
    </source>
</evidence>
<dbReference type="AlphaFoldDB" id="A0A9Q1H1W6"/>
<feature type="compositionally biased region" description="Low complexity" evidence="1">
    <location>
        <begin position="59"/>
        <end position="68"/>
    </location>
</feature>
<name>A0A9Q1H1W6_HOLLE</name>
<dbReference type="EMBL" id="JAIZAY010000014">
    <property type="protein sequence ID" value="KAJ8029041.1"/>
    <property type="molecule type" value="Genomic_DNA"/>
</dbReference>
<dbReference type="Proteomes" id="UP001152320">
    <property type="component" value="Chromosome 14"/>
</dbReference>
<proteinExistence type="predicted"/>
<evidence type="ECO:0000313" key="2">
    <source>
        <dbReference type="EMBL" id="KAJ8029041.1"/>
    </source>
</evidence>
<organism evidence="2 3">
    <name type="scientific">Holothuria leucospilota</name>
    <name type="common">Black long sea cucumber</name>
    <name type="synonym">Mertensiothuria leucospilota</name>
    <dbReference type="NCBI Taxonomy" id="206669"/>
    <lineage>
        <taxon>Eukaryota</taxon>
        <taxon>Metazoa</taxon>
        <taxon>Echinodermata</taxon>
        <taxon>Eleutherozoa</taxon>
        <taxon>Echinozoa</taxon>
        <taxon>Holothuroidea</taxon>
        <taxon>Aspidochirotacea</taxon>
        <taxon>Aspidochirotida</taxon>
        <taxon>Holothuriidae</taxon>
        <taxon>Holothuria</taxon>
    </lineage>
</organism>
<reference evidence="2" key="1">
    <citation type="submission" date="2021-10" db="EMBL/GenBank/DDBJ databases">
        <title>Tropical sea cucumber genome reveals ecological adaptation and Cuvierian tubules defense mechanism.</title>
        <authorList>
            <person name="Chen T."/>
        </authorList>
    </citation>
    <scope>NUCLEOTIDE SEQUENCE</scope>
    <source>
        <strain evidence="2">Nanhai2018</strain>
        <tissue evidence="2">Muscle</tissue>
    </source>
</reference>
<gene>
    <name evidence="2" type="ORF">HOLleu_28335</name>
</gene>